<keyword evidence="2" id="KW-1185">Reference proteome</keyword>
<reference evidence="1 2" key="1">
    <citation type="submission" date="2021-05" db="EMBL/GenBank/DDBJ databases">
        <title>Genome Assembly of Synthetic Allotetraploid Brassica napus Reveals Homoeologous Exchanges between Subgenomes.</title>
        <authorList>
            <person name="Davis J.T."/>
        </authorList>
    </citation>
    <scope>NUCLEOTIDE SEQUENCE [LARGE SCALE GENOMIC DNA]</scope>
    <source>
        <strain evidence="2">cv. Da-Ae</strain>
        <tissue evidence="1">Seedling</tissue>
    </source>
</reference>
<proteinExistence type="predicted"/>
<gene>
    <name evidence="1" type="ORF">HID58_068180</name>
</gene>
<dbReference type="EMBL" id="JAGKQM010000015">
    <property type="protein sequence ID" value="KAH0880786.1"/>
    <property type="molecule type" value="Genomic_DNA"/>
</dbReference>
<sequence>KQMGESQRSFKDFVYFIHRLYFPSQLLSSSCSSCCLVIVGSLVKHMSSVLKWITGSSPSKTFFQSDQMFLSLRMVTWSINLVATSSKSLLPYPTTAREDWWLDHFKVKRDMLMENIARRLVLIILKGVTMDDKGNVYVADTLNLAII</sequence>
<evidence type="ECO:0000313" key="1">
    <source>
        <dbReference type="EMBL" id="KAH0880786.1"/>
    </source>
</evidence>
<feature type="non-terminal residue" evidence="1">
    <location>
        <position position="1"/>
    </location>
</feature>
<protein>
    <submittedName>
        <fullName evidence="1">Uncharacterized protein</fullName>
    </submittedName>
</protein>
<evidence type="ECO:0000313" key="2">
    <source>
        <dbReference type="Proteomes" id="UP000824890"/>
    </source>
</evidence>
<comment type="caution">
    <text evidence="1">The sequence shown here is derived from an EMBL/GenBank/DDBJ whole genome shotgun (WGS) entry which is preliminary data.</text>
</comment>
<name>A0ABQ7ZKJ0_BRANA</name>
<dbReference type="Proteomes" id="UP000824890">
    <property type="component" value="Unassembled WGS sequence"/>
</dbReference>
<organism evidence="1 2">
    <name type="scientific">Brassica napus</name>
    <name type="common">Rape</name>
    <dbReference type="NCBI Taxonomy" id="3708"/>
    <lineage>
        <taxon>Eukaryota</taxon>
        <taxon>Viridiplantae</taxon>
        <taxon>Streptophyta</taxon>
        <taxon>Embryophyta</taxon>
        <taxon>Tracheophyta</taxon>
        <taxon>Spermatophyta</taxon>
        <taxon>Magnoliopsida</taxon>
        <taxon>eudicotyledons</taxon>
        <taxon>Gunneridae</taxon>
        <taxon>Pentapetalae</taxon>
        <taxon>rosids</taxon>
        <taxon>malvids</taxon>
        <taxon>Brassicales</taxon>
        <taxon>Brassicaceae</taxon>
        <taxon>Brassiceae</taxon>
        <taxon>Brassica</taxon>
    </lineage>
</organism>
<accession>A0ABQ7ZKJ0</accession>